<evidence type="ECO:0000313" key="4">
    <source>
        <dbReference type="EMBL" id="QNE07755.1"/>
    </source>
</evidence>
<feature type="transmembrane region" description="Helical" evidence="1">
    <location>
        <begin position="130"/>
        <end position="149"/>
    </location>
</feature>
<dbReference type="PANTHER" id="PTHR35152:SF1">
    <property type="entry name" value="DOMAIN SIGNALLING PROTEIN, PUTATIVE (AFU_ORTHOLOGUE AFUA_5G11310)-RELATED"/>
    <property type="match status" value="1"/>
</dbReference>
<keyword evidence="1" id="KW-0472">Membrane</keyword>
<dbReference type="PROSITE" id="PS50924">
    <property type="entry name" value="MHYT"/>
    <property type="match status" value="1"/>
</dbReference>
<feature type="transmembrane region" description="Helical" evidence="1">
    <location>
        <begin position="161"/>
        <end position="181"/>
    </location>
</feature>
<keyword evidence="2" id="KW-0732">Signal</keyword>
<accession>A0A7G6W190</accession>
<evidence type="ECO:0000256" key="2">
    <source>
        <dbReference type="SAM" id="SignalP"/>
    </source>
</evidence>
<comment type="caution">
    <text evidence="1">Lacks conserved residue(s) required for the propagation of feature annotation.</text>
</comment>
<feature type="transmembrane region" description="Helical" evidence="1">
    <location>
        <begin position="201"/>
        <end position="225"/>
    </location>
</feature>
<evidence type="ECO:0000256" key="1">
    <source>
        <dbReference type="PROSITE-ProRule" id="PRU00244"/>
    </source>
</evidence>
<feature type="transmembrane region" description="Helical" evidence="1">
    <location>
        <begin position="99"/>
        <end position="118"/>
    </location>
</feature>
<evidence type="ECO:0000259" key="3">
    <source>
        <dbReference type="PROSITE" id="PS50924"/>
    </source>
</evidence>
<reference evidence="4 5" key="1">
    <citation type="submission" date="2020-08" db="EMBL/GenBank/DDBJ databases">
        <authorList>
            <person name="Liu G."/>
            <person name="Sun C."/>
        </authorList>
    </citation>
    <scope>NUCLEOTIDE SEQUENCE [LARGE SCALE GENOMIC DNA]</scope>
    <source>
        <strain evidence="4 5">OT19</strain>
        <plasmid evidence="4 5">plas2</plasmid>
    </source>
</reference>
<dbReference type="Pfam" id="PF03707">
    <property type="entry name" value="MHYT"/>
    <property type="match status" value="2"/>
</dbReference>
<keyword evidence="4" id="KW-0614">Plasmid</keyword>
<feature type="transmembrane region" description="Helical" evidence="1">
    <location>
        <begin position="68"/>
        <end position="87"/>
    </location>
</feature>
<proteinExistence type="predicted"/>
<dbReference type="InterPro" id="IPR005330">
    <property type="entry name" value="MHYT_dom"/>
</dbReference>
<organism evidence="4 5">
    <name type="scientific">Croceicoccus marinus</name>
    <dbReference type="NCBI Taxonomy" id="450378"/>
    <lineage>
        <taxon>Bacteria</taxon>
        <taxon>Pseudomonadati</taxon>
        <taxon>Pseudomonadota</taxon>
        <taxon>Alphaproteobacteria</taxon>
        <taxon>Sphingomonadales</taxon>
        <taxon>Erythrobacteraceae</taxon>
        <taxon>Croceicoccus</taxon>
    </lineage>
</organism>
<keyword evidence="1" id="KW-0812">Transmembrane</keyword>
<dbReference type="PANTHER" id="PTHR35152">
    <property type="entry name" value="DOMAIN SIGNALLING PROTEIN, PUTATIVE (AFU_ORTHOLOGUE AFUA_5G11310)-RELATED"/>
    <property type="match status" value="1"/>
</dbReference>
<geneLocation type="plasmid" evidence="4 5">
    <name>plas2</name>
</geneLocation>
<dbReference type="SUPFAM" id="SSF55785">
    <property type="entry name" value="PYP-like sensor domain (PAS domain)"/>
    <property type="match status" value="1"/>
</dbReference>
<dbReference type="InterPro" id="IPR035965">
    <property type="entry name" value="PAS-like_dom_sf"/>
</dbReference>
<gene>
    <name evidence="4" type="ORF">H4O24_19600</name>
</gene>
<feature type="chain" id="PRO_5028923579" description="MHYT domain-containing protein" evidence="2">
    <location>
        <begin position="20"/>
        <end position="397"/>
    </location>
</feature>
<keyword evidence="1" id="KW-1133">Transmembrane helix</keyword>
<feature type="signal peptide" evidence="2">
    <location>
        <begin position="1"/>
        <end position="19"/>
    </location>
</feature>
<dbReference type="Proteomes" id="UP000515297">
    <property type="component" value="Plasmid plas2"/>
</dbReference>
<protein>
    <recommendedName>
        <fullName evidence="3">MHYT domain-containing protein</fullName>
    </recommendedName>
</protein>
<dbReference type="AlphaFoldDB" id="A0A7G6W190"/>
<dbReference type="EMBL" id="CP060054">
    <property type="protein sequence ID" value="QNE07755.1"/>
    <property type="molecule type" value="Genomic_DNA"/>
</dbReference>
<dbReference type="GO" id="GO:0016020">
    <property type="term" value="C:membrane"/>
    <property type="evidence" value="ECO:0007669"/>
    <property type="project" value="UniProtKB-UniRule"/>
</dbReference>
<evidence type="ECO:0000313" key="5">
    <source>
        <dbReference type="Proteomes" id="UP000515297"/>
    </source>
</evidence>
<feature type="domain" description="MHYT" evidence="3">
    <location>
        <begin position="1"/>
        <end position="182"/>
    </location>
</feature>
<name>A0A7G6W190_9SPHN</name>
<sequence length="397" mass="42821">MMLAGIVCAAGIYASFALAAHAARLSRKAGRFWGPISILSAGCTAWATHFIVLLAFKPGVPAAFDPRLTALSLLCAVVGIGAGMVLAQRERRRLRRFGAGLIVGAGIALLHYVGQAAYLVEGVVAWDWRLVSASVLLGVPMCGIALVAARHRRKWVRYAASPLLLGSIAVLHFCGMAAMTIRPIANRILPAVTVSPDTITPIVAAISLGLLALAVVGMRFQVAALRRQRWERKRLGELASVALEGLLICNGDRVVAANSSIERLVGKGPGELAGASLTMLLPGIDLMSMPEREERETDLAIAAANPVPVRVLRSEVRIGRTRQTVVAIRDQRERLRTEAKMRTLGTVRNSVYGRAVEHYAAMALMKRSPNITANWAFAMVHSRGGIFHSFSDRFKIR</sequence>